<evidence type="ECO:0000313" key="3">
    <source>
        <dbReference type="Proteomes" id="UP000294508"/>
    </source>
</evidence>
<dbReference type="InterPro" id="IPR037883">
    <property type="entry name" value="Knr4/Smi1-like_sf"/>
</dbReference>
<feature type="domain" description="Knr4/Smi1-like" evidence="1">
    <location>
        <begin position="209"/>
        <end position="355"/>
    </location>
</feature>
<protein>
    <submittedName>
        <fullName evidence="2">SUKH superfamily protein</fullName>
    </submittedName>
</protein>
<sequence length="386" mass="43232">MELPFTVLSGPADQPVAIDWQAVESWLGMGLPSDYKTLAGACGPLDIGEFIWLHVPCVQEGRFDYGDWLKERHRLCRSWSRSVPPYTPPPFHPEPGGLLAWGTTRQAGYLFWDTSASSDPDQWPVVAYDSDAANAGMNPWQSEGLPLVEMLDATIRTSQLPPTARRTAFLPDVGPWTPPPPPEPVAPSRQAALTEGEGLDALRRLVPPPTTPYLGDDSWERLFDRLGTRLPAEYVTLLETYGSGSWRSWLNFVTPLRDSDASRSKGYRGLADFVEQMLDIYRELRAEYPEFQPLAVWPEPGGFLPFADSIDGDVFGWLTLGDPDDWPVIIYPRQEDQGPPLPEGLVDTLLAWLRGRPVSTVFERLDEADDPLEYATFEPWNADSYL</sequence>
<dbReference type="AlphaFoldDB" id="A0A4R2GZD1"/>
<name>A0A4R2GZD1_9ACTN</name>
<dbReference type="EMBL" id="SLWN01000019">
    <property type="protein sequence ID" value="TCO16837.1"/>
    <property type="molecule type" value="Genomic_DNA"/>
</dbReference>
<evidence type="ECO:0000313" key="2">
    <source>
        <dbReference type="EMBL" id="TCO16837.1"/>
    </source>
</evidence>
<dbReference type="Pfam" id="PF09346">
    <property type="entry name" value="SMI1_KNR4"/>
    <property type="match status" value="1"/>
</dbReference>
<gene>
    <name evidence="2" type="ORF">EV652_11926</name>
</gene>
<proteinExistence type="predicted"/>
<dbReference type="OrthoDB" id="5572373at2"/>
<comment type="caution">
    <text evidence="2">The sequence shown here is derived from an EMBL/GenBank/DDBJ whole genome shotgun (WGS) entry which is preliminary data.</text>
</comment>
<dbReference type="RefSeq" id="WP_132214985.1">
    <property type="nucleotide sequence ID" value="NZ_SLWN01000019.1"/>
</dbReference>
<accession>A0A4R2GZD1</accession>
<organism evidence="2 3">
    <name type="scientific">Kribbella steppae</name>
    <dbReference type="NCBI Taxonomy" id="2512223"/>
    <lineage>
        <taxon>Bacteria</taxon>
        <taxon>Bacillati</taxon>
        <taxon>Actinomycetota</taxon>
        <taxon>Actinomycetes</taxon>
        <taxon>Propionibacteriales</taxon>
        <taxon>Kribbellaceae</taxon>
        <taxon>Kribbella</taxon>
    </lineage>
</organism>
<dbReference type="SUPFAM" id="SSF160631">
    <property type="entry name" value="SMI1/KNR4-like"/>
    <property type="match status" value="2"/>
</dbReference>
<dbReference type="Gene3D" id="3.40.1580.10">
    <property type="entry name" value="SMI1/KNR4-like"/>
    <property type="match status" value="1"/>
</dbReference>
<dbReference type="Proteomes" id="UP000294508">
    <property type="component" value="Unassembled WGS sequence"/>
</dbReference>
<dbReference type="SMART" id="SM00860">
    <property type="entry name" value="SMI1_KNR4"/>
    <property type="match status" value="2"/>
</dbReference>
<feature type="domain" description="Knr4/Smi1-like" evidence="1">
    <location>
        <begin position="15"/>
        <end position="153"/>
    </location>
</feature>
<evidence type="ECO:0000259" key="1">
    <source>
        <dbReference type="SMART" id="SM00860"/>
    </source>
</evidence>
<dbReference type="InterPro" id="IPR018958">
    <property type="entry name" value="Knr4/Smi1-like_dom"/>
</dbReference>
<reference evidence="2 3" key="1">
    <citation type="journal article" date="2015" name="Stand. Genomic Sci.">
        <title>Genomic Encyclopedia of Bacterial and Archaeal Type Strains, Phase III: the genomes of soil and plant-associated and newly described type strains.</title>
        <authorList>
            <person name="Whitman W.B."/>
            <person name="Woyke T."/>
            <person name="Klenk H.P."/>
            <person name="Zhou Y."/>
            <person name="Lilburn T.G."/>
            <person name="Beck B.J."/>
            <person name="De Vos P."/>
            <person name="Vandamme P."/>
            <person name="Eisen J.A."/>
            <person name="Garrity G."/>
            <person name="Hugenholtz P."/>
            <person name="Kyrpides N.C."/>
        </authorList>
    </citation>
    <scope>NUCLEOTIDE SEQUENCE [LARGE SCALE GENOMIC DNA]</scope>
    <source>
        <strain evidence="2 3">VKM Ac-2572</strain>
    </source>
</reference>
<keyword evidence="3" id="KW-1185">Reference proteome</keyword>